<dbReference type="PANTHER" id="PTHR14614:SF162">
    <property type="entry name" value="EXPRESSED PROTEIN"/>
    <property type="match status" value="1"/>
</dbReference>
<keyword evidence="2" id="KW-1185">Reference proteome</keyword>
<dbReference type="PANTHER" id="PTHR14614">
    <property type="entry name" value="HEPATOCELLULAR CARCINOMA-ASSOCIATED ANTIGEN"/>
    <property type="match status" value="1"/>
</dbReference>
<sequence>MMTDRECFSPAPAPAHYTKHIQLLNYHFLNHHLFILTQQQDSRSTGTSLWLGAQCLSLYLATVHKSIHQSPFHSRPRLLELGSGIGLIALAMNSLGWDVLATDTSHTISSVLLPNIVSNRSRTTCNHSTIEVRELDWLVPPASWDWMNPVAVATTTTYTPLATETQANDASLQPPFDLIISSDTIYDVELIQPLLRALYNAATVSRSPPVYLCIERRDPAVIDRALSEAKRVWGFTVTRIPHRKVSKAMENGGLKWRMEDWDGVEIWRLKLKNVQL</sequence>
<name>A0AAD4MCD5_9AGAM</name>
<dbReference type="AlphaFoldDB" id="A0AAD4MCD5"/>
<dbReference type="GO" id="GO:0005634">
    <property type="term" value="C:nucleus"/>
    <property type="evidence" value="ECO:0007669"/>
    <property type="project" value="TreeGrafter"/>
</dbReference>
<evidence type="ECO:0000313" key="1">
    <source>
        <dbReference type="EMBL" id="KAI0306514.1"/>
    </source>
</evidence>
<comment type="caution">
    <text evidence="1">The sequence shown here is derived from an EMBL/GenBank/DDBJ whole genome shotgun (WGS) entry which is preliminary data.</text>
</comment>
<dbReference type="GO" id="GO:0005737">
    <property type="term" value="C:cytoplasm"/>
    <property type="evidence" value="ECO:0007669"/>
    <property type="project" value="TreeGrafter"/>
</dbReference>
<dbReference type="Gene3D" id="3.40.50.150">
    <property type="entry name" value="Vaccinia Virus protein VP39"/>
    <property type="match status" value="1"/>
</dbReference>
<organism evidence="1 2">
    <name type="scientific">Multifurca ochricompacta</name>
    <dbReference type="NCBI Taxonomy" id="376703"/>
    <lineage>
        <taxon>Eukaryota</taxon>
        <taxon>Fungi</taxon>
        <taxon>Dikarya</taxon>
        <taxon>Basidiomycota</taxon>
        <taxon>Agaricomycotina</taxon>
        <taxon>Agaricomycetes</taxon>
        <taxon>Russulales</taxon>
        <taxon>Russulaceae</taxon>
        <taxon>Multifurca</taxon>
    </lineage>
</organism>
<dbReference type="EMBL" id="WTXG01000003">
    <property type="protein sequence ID" value="KAI0306514.1"/>
    <property type="molecule type" value="Genomic_DNA"/>
</dbReference>
<dbReference type="InterPro" id="IPR029063">
    <property type="entry name" value="SAM-dependent_MTases_sf"/>
</dbReference>
<reference evidence="1" key="1">
    <citation type="journal article" date="2022" name="New Phytol.">
        <title>Evolutionary transition to the ectomycorrhizal habit in the genomes of a hyperdiverse lineage of mushroom-forming fungi.</title>
        <authorList>
            <person name="Looney B."/>
            <person name="Miyauchi S."/>
            <person name="Morin E."/>
            <person name="Drula E."/>
            <person name="Courty P.E."/>
            <person name="Kohler A."/>
            <person name="Kuo A."/>
            <person name="LaButti K."/>
            <person name="Pangilinan J."/>
            <person name="Lipzen A."/>
            <person name="Riley R."/>
            <person name="Andreopoulos W."/>
            <person name="He G."/>
            <person name="Johnson J."/>
            <person name="Nolan M."/>
            <person name="Tritt A."/>
            <person name="Barry K.W."/>
            <person name="Grigoriev I.V."/>
            <person name="Nagy L.G."/>
            <person name="Hibbett D."/>
            <person name="Henrissat B."/>
            <person name="Matheny P.B."/>
            <person name="Labbe J."/>
            <person name="Martin F.M."/>
        </authorList>
    </citation>
    <scope>NUCLEOTIDE SEQUENCE</scope>
    <source>
        <strain evidence="1">BPL690</strain>
    </source>
</reference>
<dbReference type="Proteomes" id="UP001203297">
    <property type="component" value="Unassembled WGS sequence"/>
</dbReference>
<dbReference type="InterPro" id="IPR019410">
    <property type="entry name" value="Methyltransf_16"/>
</dbReference>
<proteinExistence type="predicted"/>
<gene>
    <name evidence="1" type="ORF">B0F90DRAFT_1690502</name>
</gene>
<dbReference type="SUPFAM" id="SSF53335">
    <property type="entry name" value="S-adenosyl-L-methionine-dependent methyltransferases"/>
    <property type="match status" value="1"/>
</dbReference>
<evidence type="ECO:0000313" key="2">
    <source>
        <dbReference type="Proteomes" id="UP001203297"/>
    </source>
</evidence>
<dbReference type="Pfam" id="PF10294">
    <property type="entry name" value="Methyltransf_16"/>
    <property type="match status" value="1"/>
</dbReference>
<protein>
    <submittedName>
        <fullName evidence="1">Uncharacterized protein</fullName>
    </submittedName>
</protein>
<dbReference type="GO" id="GO:0008757">
    <property type="term" value="F:S-adenosylmethionine-dependent methyltransferase activity"/>
    <property type="evidence" value="ECO:0007669"/>
    <property type="project" value="UniProtKB-ARBA"/>
</dbReference>
<accession>A0AAD4MCD5</accession>